<dbReference type="HOGENOM" id="CLU_127580_0_0_7"/>
<name>A1AUK3_PELPD</name>
<protein>
    <recommendedName>
        <fullName evidence="5">Magnesium transporter MgtE intracellular domain-containing protein</fullName>
    </recommendedName>
</protein>
<dbReference type="eggNOG" id="COG3334">
    <property type="taxonomic scope" value="Bacteria"/>
</dbReference>
<dbReference type="Proteomes" id="UP000006732">
    <property type="component" value="Chromosome"/>
</dbReference>
<proteinExistence type="predicted"/>
<accession>A1AUK3</accession>
<dbReference type="EMBL" id="CP000482">
    <property type="protein sequence ID" value="ABL01024.1"/>
    <property type="molecule type" value="Genomic_DNA"/>
</dbReference>
<dbReference type="PROSITE" id="PS51257">
    <property type="entry name" value="PROKAR_LIPOPROTEIN"/>
    <property type="match status" value="1"/>
</dbReference>
<evidence type="ECO:0000256" key="1">
    <source>
        <dbReference type="SAM" id="MobiDB-lite"/>
    </source>
</evidence>
<feature type="signal peptide" evidence="2">
    <location>
        <begin position="1"/>
        <end position="20"/>
    </location>
</feature>
<dbReference type="STRING" id="338966.Ppro_3431"/>
<dbReference type="SUPFAM" id="SSF158791">
    <property type="entry name" value="MgtE N-terminal domain-like"/>
    <property type="match status" value="1"/>
</dbReference>
<feature type="chain" id="PRO_5002632604" description="Magnesium transporter MgtE intracellular domain-containing protein" evidence="2">
    <location>
        <begin position="21"/>
        <end position="179"/>
    </location>
</feature>
<feature type="region of interest" description="Disordered" evidence="1">
    <location>
        <begin position="33"/>
        <end position="58"/>
    </location>
</feature>
<sequence>MVRPLLVIIAILCSCLLPSASPYRQIMAATEEGVDPKKGGGTDQPLSASRAAREEKAIQDARRQQLAEREAALAAKEQELKKLGTRLELQIKSLDESKKRLDDSVKVKKLLQDEKQKKMIAVFKKMRPEQAGQLMDKLEEDKAIFLLNQMDTKTVSKLVPYLKQPRVVKWITENLKGMP</sequence>
<gene>
    <name evidence="3" type="ordered locus">Ppro_3431</name>
</gene>
<evidence type="ECO:0000313" key="3">
    <source>
        <dbReference type="EMBL" id="ABL01024.1"/>
    </source>
</evidence>
<dbReference type="KEGG" id="ppd:Ppro_3431"/>
<evidence type="ECO:0008006" key="5">
    <source>
        <dbReference type="Google" id="ProtNLM"/>
    </source>
</evidence>
<keyword evidence="2" id="KW-0732">Signal</keyword>
<reference evidence="3 4" key="1">
    <citation type="submission" date="2006-10" db="EMBL/GenBank/DDBJ databases">
        <title>Complete sequence of chromosome of Pelobacter propionicus DSM 2379.</title>
        <authorList>
            <consortium name="US DOE Joint Genome Institute"/>
            <person name="Copeland A."/>
            <person name="Lucas S."/>
            <person name="Lapidus A."/>
            <person name="Barry K."/>
            <person name="Detter J.C."/>
            <person name="Glavina del Rio T."/>
            <person name="Hammon N."/>
            <person name="Israni S."/>
            <person name="Dalin E."/>
            <person name="Tice H."/>
            <person name="Pitluck S."/>
            <person name="Saunders E."/>
            <person name="Brettin T."/>
            <person name="Bruce D."/>
            <person name="Han C."/>
            <person name="Tapia R."/>
            <person name="Schmutz J."/>
            <person name="Larimer F."/>
            <person name="Land M."/>
            <person name="Hauser L."/>
            <person name="Kyrpides N."/>
            <person name="Kim E."/>
            <person name="Lovley D."/>
            <person name="Richardson P."/>
        </authorList>
    </citation>
    <scope>NUCLEOTIDE SEQUENCE [LARGE SCALE GENOMIC DNA]</scope>
    <source>
        <strain evidence="4">DSM 2379 / NBRC 103807 / OttBd1</strain>
    </source>
</reference>
<organism evidence="3 4">
    <name type="scientific">Pelobacter propionicus (strain DSM 2379 / NBRC 103807 / OttBd1)</name>
    <dbReference type="NCBI Taxonomy" id="338966"/>
    <lineage>
        <taxon>Bacteria</taxon>
        <taxon>Pseudomonadati</taxon>
        <taxon>Thermodesulfobacteriota</taxon>
        <taxon>Desulfuromonadia</taxon>
        <taxon>Desulfuromonadales</taxon>
        <taxon>Desulfuromonadaceae</taxon>
        <taxon>Pelobacter</taxon>
    </lineage>
</organism>
<keyword evidence="4" id="KW-1185">Reference proteome</keyword>
<evidence type="ECO:0000256" key="2">
    <source>
        <dbReference type="SAM" id="SignalP"/>
    </source>
</evidence>
<evidence type="ECO:0000313" key="4">
    <source>
        <dbReference type="Proteomes" id="UP000006732"/>
    </source>
</evidence>
<dbReference type="AlphaFoldDB" id="A1AUK3"/>
<dbReference type="RefSeq" id="WP_011737240.1">
    <property type="nucleotide sequence ID" value="NC_008609.1"/>
</dbReference>